<organism evidence="22">
    <name type="scientific">Bactrocera latifrons</name>
    <name type="common">Malaysian fruit fly</name>
    <name type="synonym">Chaetodacus latifrons</name>
    <dbReference type="NCBI Taxonomy" id="174628"/>
    <lineage>
        <taxon>Eukaryota</taxon>
        <taxon>Metazoa</taxon>
        <taxon>Ecdysozoa</taxon>
        <taxon>Arthropoda</taxon>
        <taxon>Hexapoda</taxon>
        <taxon>Insecta</taxon>
        <taxon>Pterygota</taxon>
        <taxon>Neoptera</taxon>
        <taxon>Endopterygota</taxon>
        <taxon>Diptera</taxon>
        <taxon>Brachycera</taxon>
        <taxon>Muscomorpha</taxon>
        <taxon>Tephritoidea</taxon>
        <taxon>Tephritidae</taxon>
        <taxon>Bactrocera</taxon>
        <taxon>Bactrocera</taxon>
    </lineage>
</organism>
<dbReference type="InterPro" id="IPR044125">
    <property type="entry name" value="Adenylation_DNA_ligase_IV"/>
</dbReference>
<dbReference type="GO" id="GO:0032807">
    <property type="term" value="C:DNA ligase IV complex"/>
    <property type="evidence" value="ECO:0007669"/>
    <property type="project" value="TreeGrafter"/>
</dbReference>
<keyword evidence="15" id="KW-0539">Nucleus</keyword>
<dbReference type="SUPFAM" id="SSF50249">
    <property type="entry name" value="Nucleic acid-binding proteins"/>
    <property type="match status" value="1"/>
</dbReference>
<keyword evidence="9" id="KW-0547">Nucleotide-binding</keyword>
<dbReference type="GO" id="GO:0006310">
    <property type="term" value="P:DNA recombination"/>
    <property type="evidence" value="ECO:0007669"/>
    <property type="project" value="UniProtKB-KW"/>
</dbReference>
<evidence type="ECO:0000256" key="14">
    <source>
        <dbReference type="ARBA" id="ARBA00023204"/>
    </source>
</evidence>
<dbReference type="Gene3D" id="3.40.50.10190">
    <property type="entry name" value="BRCT domain"/>
    <property type="match status" value="1"/>
</dbReference>
<feature type="domain" description="BRCT" evidence="21">
    <location>
        <begin position="667"/>
        <end position="751"/>
    </location>
</feature>
<keyword evidence="11" id="KW-0067">ATP-binding</keyword>
<dbReference type="CDD" id="cd07903">
    <property type="entry name" value="Adenylation_DNA_ligase_IV"/>
    <property type="match status" value="1"/>
</dbReference>
<evidence type="ECO:0000256" key="1">
    <source>
        <dbReference type="ARBA" id="ARBA00001946"/>
    </source>
</evidence>
<dbReference type="GO" id="GO:0005958">
    <property type="term" value="C:DNA-dependent protein kinase-DNA ligase 4 complex"/>
    <property type="evidence" value="ECO:0007669"/>
    <property type="project" value="TreeGrafter"/>
</dbReference>
<keyword evidence="13" id="KW-0233">DNA recombination</keyword>
<evidence type="ECO:0000256" key="15">
    <source>
        <dbReference type="ARBA" id="ARBA00023242"/>
    </source>
</evidence>
<comment type="subcellular location">
    <subcellularLocation>
        <location evidence="2">Nucleus</location>
    </subcellularLocation>
</comment>
<dbReference type="EC" id="6.5.1.1" evidence="4"/>
<dbReference type="PANTHER" id="PTHR45997">
    <property type="entry name" value="DNA LIGASE 4"/>
    <property type="match status" value="1"/>
</dbReference>
<evidence type="ECO:0000256" key="9">
    <source>
        <dbReference type="ARBA" id="ARBA00022741"/>
    </source>
</evidence>
<dbReference type="AlphaFoldDB" id="A0A0K8WIH6"/>
<dbReference type="GO" id="GO:0006303">
    <property type="term" value="P:double-strand break repair via nonhomologous end joining"/>
    <property type="evidence" value="ECO:0007669"/>
    <property type="project" value="TreeGrafter"/>
</dbReference>
<protein>
    <recommendedName>
        <fullName evidence="5">DNA ligase 4</fullName>
        <ecNumber evidence="4">6.5.1.1</ecNumber>
    </recommendedName>
    <alternativeName>
        <fullName evidence="17">DNA ligase IV</fullName>
    </alternativeName>
    <alternativeName>
        <fullName evidence="16">Polydeoxyribonucleotide synthase [ATP] 4</fullName>
    </alternativeName>
</protein>
<keyword evidence="7" id="KW-0479">Metal-binding</keyword>
<dbReference type="PROSITE" id="PS50160">
    <property type="entry name" value="DNA_LIGASE_A3"/>
    <property type="match status" value="1"/>
</dbReference>
<reference evidence="22" key="1">
    <citation type="submission" date="2015-06" db="EMBL/GenBank/DDBJ databases">
        <authorList>
            <person name="Hoefler B.C."/>
            <person name="Straight P.D."/>
        </authorList>
    </citation>
    <scope>NUCLEOTIDE SEQUENCE</scope>
</reference>
<dbReference type="Pfam" id="PF04679">
    <property type="entry name" value="DNA_ligase_A_C"/>
    <property type="match status" value="1"/>
</dbReference>
<dbReference type="InterPro" id="IPR012310">
    <property type="entry name" value="DNA_ligase_ATP-dep_cent"/>
</dbReference>
<dbReference type="SUPFAM" id="SSF117018">
    <property type="entry name" value="ATP-dependent DNA ligase DNA-binding domain"/>
    <property type="match status" value="1"/>
</dbReference>
<evidence type="ECO:0000259" key="20">
    <source>
        <dbReference type="PROSITE" id="PS50160"/>
    </source>
</evidence>
<keyword evidence="8" id="KW-0677">Repeat</keyword>
<dbReference type="GO" id="GO:0046872">
    <property type="term" value="F:metal ion binding"/>
    <property type="evidence" value="ECO:0007669"/>
    <property type="project" value="UniProtKB-KW"/>
</dbReference>
<dbReference type="Pfam" id="PF01068">
    <property type="entry name" value="DNA_ligase_A_M"/>
    <property type="match status" value="1"/>
</dbReference>
<dbReference type="SUPFAM" id="SSF56091">
    <property type="entry name" value="DNA ligase/mRNA capping enzyme, catalytic domain"/>
    <property type="match status" value="1"/>
</dbReference>
<evidence type="ECO:0000256" key="10">
    <source>
        <dbReference type="ARBA" id="ARBA00022763"/>
    </source>
</evidence>
<dbReference type="GO" id="GO:0005524">
    <property type="term" value="F:ATP binding"/>
    <property type="evidence" value="ECO:0007669"/>
    <property type="project" value="UniProtKB-KW"/>
</dbReference>
<dbReference type="Gene3D" id="3.30.470.30">
    <property type="entry name" value="DNA ligase/mRNA capping enzyme"/>
    <property type="match status" value="1"/>
</dbReference>
<dbReference type="InterPro" id="IPR012308">
    <property type="entry name" value="DNA_ligase_ATP-dep_N"/>
</dbReference>
<dbReference type="GO" id="GO:0071897">
    <property type="term" value="P:DNA biosynthetic process"/>
    <property type="evidence" value="ECO:0007669"/>
    <property type="project" value="InterPro"/>
</dbReference>
<comment type="catalytic activity">
    <reaction evidence="18">
        <text>ATP + (deoxyribonucleotide)n-3'-hydroxyl + 5'-phospho-(deoxyribonucleotide)m = (deoxyribonucleotide)n+m + AMP + diphosphate.</text>
        <dbReference type="EC" id="6.5.1.1"/>
    </reaction>
</comment>
<keyword evidence="12" id="KW-0460">Magnesium</keyword>
<dbReference type="Gene3D" id="2.40.50.140">
    <property type="entry name" value="Nucleic acid-binding proteins"/>
    <property type="match status" value="1"/>
</dbReference>
<dbReference type="SUPFAM" id="SSF52113">
    <property type="entry name" value="BRCT domain"/>
    <property type="match status" value="1"/>
</dbReference>
<proteinExistence type="inferred from homology"/>
<dbReference type="InterPro" id="IPR036420">
    <property type="entry name" value="BRCT_dom_sf"/>
</dbReference>
<evidence type="ECO:0000256" key="12">
    <source>
        <dbReference type="ARBA" id="ARBA00022842"/>
    </source>
</evidence>
<dbReference type="GO" id="GO:0003677">
    <property type="term" value="F:DNA binding"/>
    <property type="evidence" value="ECO:0007669"/>
    <property type="project" value="InterPro"/>
</dbReference>
<dbReference type="PANTHER" id="PTHR45997:SF1">
    <property type="entry name" value="DNA LIGASE 4"/>
    <property type="match status" value="1"/>
</dbReference>
<dbReference type="InterPro" id="IPR000977">
    <property type="entry name" value="DNA_ligase_ATP-dep"/>
</dbReference>
<dbReference type="Pfam" id="PF04675">
    <property type="entry name" value="DNA_ligase_A_N"/>
    <property type="match status" value="1"/>
</dbReference>
<evidence type="ECO:0000256" key="2">
    <source>
        <dbReference type="ARBA" id="ARBA00004123"/>
    </source>
</evidence>
<dbReference type="InterPro" id="IPR001357">
    <property type="entry name" value="BRCT_dom"/>
</dbReference>
<keyword evidence="6 22" id="KW-0436">Ligase</keyword>
<evidence type="ECO:0000256" key="7">
    <source>
        <dbReference type="ARBA" id="ARBA00022723"/>
    </source>
</evidence>
<dbReference type="NCBIfam" id="TIGR00574">
    <property type="entry name" value="dnl1"/>
    <property type="match status" value="1"/>
</dbReference>
<evidence type="ECO:0000256" key="3">
    <source>
        <dbReference type="ARBA" id="ARBA00007572"/>
    </source>
</evidence>
<evidence type="ECO:0000256" key="11">
    <source>
        <dbReference type="ARBA" id="ARBA00022840"/>
    </source>
</evidence>
<dbReference type="GO" id="GO:0003910">
    <property type="term" value="F:DNA ligase (ATP) activity"/>
    <property type="evidence" value="ECO:0007669"/>
    <property type="project" value="UniProtKB-EC"/>
</dbReference>
<dbReference type="PROSITE" id="PS50172">
    <property type="entry name" value="BRCT"/>
    <property type="match status" value="1"/>
</dbReference>
<evidence type="ECO:0000256" key="8">
    <source>
        <dbReference type="ARBA" id="ARBA00022737"/>
    </source>
</evidence>
<dbReference type="InterPro" id="IPR012340">
    <property type="entry name" value="NA-bd_OB-fold"/>
</dbReference>
<gene>
    <name evidence="22" type="primary">DNL4</name>
    <name evidence="22" type="ORF">c2_g1_i2</name>
</gene>
<evidence type="ECO:0000256" key="5">
    <source>
        <dbReference type="ARBA" id="ARBA00022073"/>
    </source>
</evidence>
<dbReference type="OrthoDB" id="151490at2759"/>
<dbReference type="EMBL" id="GDHF01001358">
    <property type="protein sequence ID" value="JAI50956.1"/>
    <property type="molecule type" value="Transcribed_RNA"/>
</dbReference>
<evidence type="ECO:0000256" key="6">
    <source>
        <dbReference type="ARBA" id="ARBA00022598"/>
    </source>
</evidence>
<evidence type="ECO:0000256" key="13">
    <source>
        <dbReference type="ARBA" id="ARBA00023172"/>
    </source>
</evidence>
<keyword evidence="14" id="KW-0234">DNA repair</keyword>
<dbReference type="Gene3D" id="1.10.3260.10">
    <property type="entry name" value="DNA ligase, ATP-dependent, N-terminal domain"/>
    <property type="match status" value="1"/>
</dbReference>
<evidence type="ECO:0000256" key="17">
    <source>
        <dbReference type="ARBA" id="ARBA00031942"/>
    </source>
</evidence>
<dbReference type="InterPro" id="IPR012309">
    <property type="entry name" value="DNA_ligase_ATP-dep_C"/>
</dbReference>
<comment type="cofactor">
    <cofactor evidence="1">
        <name>Mg(2+)</name>
        <dbReference type="ChEBI" id="CHEBI:18420"/>
    </cofactor>
</comment>
<dbReference type="InterPro" id="IPR036599">
    <property type="entry name" value="DNA_ligase_N_sf"/>
</dbReference>
<evidence type="ECO:0000259" key="21">
    <source>
        <dbReference type="PROSITE" id="PS50172"/>
    </source>
</evidence>
<evidence type="ECO:0000313" key="22">
    <source>
        <dbReference type="EMBL" id="JAI50956.1"/>
    </source>
</evidence>
<evidence type="ECO:0000256" key="4">
    <source>
        <dbReference type="ARBA" id="ARBA00012727"/>
    </source>
</evidence>
<evidence type="ECO:0000256" key="18">
    <source>
        <dbReference type="ARBA" id="ARBA00034003"/>
    </source>
</evidence>
<feature type="domain" description="ATP-dependent DNA ligase family profile" evidence="20">
    <location>
        <begin position="367"/>
        <end position="501"/>
    </location>
</feature>
<evidence type="ECO:0000256" key="16">
    <source>
        <dbReference type="ARBA" id="ARBA00030676"/>
    </source>
</evidence>
<keyword evidence="10" id="KW-0227">DNA damage</keyword>
<dbReference type="InterPro" id="IPR029710">
    <property type="entry name" value="LIG4"/>
</dbReference>
<accession>A0A0K8WIH6</accession>
<evidence type="ECO:0000256" key="19">
    <source>
        <dbReference type="RuleBase" id="RU004196"/>
    </source>
</evidence>
<dbReference type="GO" id="GO:0006297">
    <property type="term" value="P:nucleotide-excision repair, DNA gap filling"/>
    <property type="evidence" value="ECO:0007669"/>
    <property type="project" value="TreeGrafter"/>
</dbReference>
<comment type="similarity">
    <text evidence="3 19">Belongs to the ATP-dependent DNA ligase family.</text>
</comment>
<name>A0A0K8WIH6_BACLA</name>
<sequence length="923" mass="106420">MDISKNIKFCETCTMLQRIQKAQSPAAKEKLVRHYYESFQKFRLLFRERVGLTAADREDGGTSFYCILRCLVPREDMSRKAYGLQVSTLGSVYTEVLQLNKDSRDAKLLQARTYNGSGNDFAEILHEVLLLRADNGKGMSELSLYDVHQMLDTIAEGDRQDTKKVLTALAEVATSAEQMWFVRLLLKNLRLGIGEQRIFALIHPQARDLLRRCSDLKRVCCLLANNEISKEPLNDQPNETKNAINTFNLNNIVQPFQHIKAMLCEMFHGSLEQLMAEDVLYLEIKMDGERFQLHYENQRFKYISRNGIDYTDSFGEDFMTGSLTPLLQSLLPNNLQSIILDGEMMVYDMQRKCYRDKGENTDVKHLNNRQNWRPCFVIYDVLYYNGSSLLEMPYVQRCQRVVELISKEEPGILQIMRPIKLTSAAQFQELFQQALDAQAEGVVLKKQNSIYQPGIRNGGGWYKIKADYITGLTTEFDLLIIGGFYNKTRTFIQSFLLGVLKYNSETQYEIYSVGKVDNRTRQRAILNDTLRQHWHDCKREPPPSWYHYKQSSADGRPDVWIEPNNSVILQIRATDLAPSSAFALSKSLHFPRVEMWRNDKLWYECLSLHDYMTMLQGESGLTKIHKRQVELSDLLLPQKKRKLTAAERRKLGVLSYERRFDPAEVKQRSNLFEGFSFCILSASLKTGYTPEALKALVVTNGGEIVENPLQDPTCISVAGDITFRVATLCKSRRYSIAKLSWLVHTCEKQELELTPIDMICTTDELEAEFSKIFDKYGDSYRQCTNVDKLMRVLEGIKEEDIAVAQSSAADLAELETLLFDESVDYFTNCNAAFYSIDQQTNLARLIFTYFGGKCLDVNASNFQSIKYVLVNINLIDKVKLKAWIAERFKNYLGNLYVINIAWIFHSQRANRKLDILEYTWSEI</sequence>